<dbReference type="AlphaFoldDB" id="A0A0H5DRC9"/>
<reference evidence="4" key="1">
    <citation type="submission" date="2015-06" db="EMBL/GenBank/DDBJ databases">
        <authorList>
            <person name="Bertelli C."/>
        </authorList>
    </citation>
    <scope>NUCLEOTIDE SEQUENCE [LARGE SCALE GENOMIC DNA]</scope>
    <source>
        <strain evidence="4">CRIB-30</strain>
    </source>
</reference>
<dbReference type="PIRSF" id="PIRSF006728">
    <property type="entry name" value="CinA"/>
    <property type="match status" value="1"/>
</dbReference>
<evidence type="ECO:0000256" key="1">
    <source>
        <dbReference type="HAMAP-Rule" id="MF_00226"/>
    </source>
</evidence>
<feature type="domain" description="MoaB/Mog" evidence="2">
    <location>
        <begin position="4"/>
        <end position="167"/>
    </location>
</feature>
<dbReference type="SUPFAM" id="SSF142433">
    <property type="entry name" value="CinA-like"/>
    <property type="match status" value="1"/>
</dbReference>
<dbReference type="PANTHER" id="PTHR13939:SF0">
    <property type="entry name" value="NMN AMIDOHYDROLASE-LIKE PROTEIN YFAY"/>
    <property type="match status" value="1"/>
</dbReference>
<name>A0A0H5DRC9_9BACT</name>
<gene>
    <name evidence="3" type="primary">cinA</name>
    <name evidence="3" type="ORF">ELAC_1402</name>
</gene>
<sequence length="405" mass="43911">MKAEIIAIGDELLSGFVLNTNMQHIAKALLIEGCFVQRGWIVRDKLSDIKDAVEAAMERSDLVIATGGLGPTIDDLTREAACQLFDTTLVLNPYLQEALVRKYGALTDPVRNQATQPKEAKILSNPVGSAPGLLFERKGKMIFFLPGPPIEMTAVFDEGVIPLIRARVDSKGKWQARWLYFSLMKESDIDPLLHEVQKEYPELCLGIYPAPGLVSVSIKGLNEEEISRAMEKFQAAFPQNVITLEKGSLSLTCKKIFDERGMTLAAAESLTGGLLGEIVTRTPGASSYFLGSVVAYSNQLKKALLEVNEDTLASHGAVSEAVAKEMAEGVRKIAGSSIGVSLTGIAGPSGGSSEKPVGTYFAAITDGTRTKVWKRRAPGTRQIITEWAVNDMLASLYHWIIGSHE</sequence>
<dbReference type="RefSeq" id="WP_098038601.1">
    <property type="nucleotide sequence ID" value="NZ_CWGJ01000019.1"/>
</dbReference>
<organism evidence="3 4">
    <name type="scientific">Estrella lausannensis</name>
    <dbReference type="NCBI Taxonomy" id="483423"/>
    <lineage>
        <taxon>Bacteria</taxon>
        <taxon>Pseudomonadati</taxon>
        <taxon>Chlamydiota</taxon>
        <taxon>Chlamydiia</taxon>
        <taxon>Parachlamydiales</taxon>
        <taxon>Candidatus Criblamydiaceae</taxon>
        <taxon>Estrella</taxon>
    </lineage>
</organism>
<comment type="similarity">
    <text evidence="1">Belongs to the CinA family.</text>
</comment>
<dbReference type="NCBIfam" id="TIGR00200">
    <property type="entry name" value="cinA_nterm"/>
    <property type="match status" value="1"/>
</dbReference>
<dbReference type="InterPro" id="IPR008135">
    <property type="entry name" value="Competence-induced_CinA"/>
</dbReference>
<dbReference type="Gene3D" id="3.40.980.10">
    <property type="entry name" value="MoaB/Mog-like domain"/>
    <property type="match status" value="1"/>
</dbReference>
<dbReference type="EMBL" id="CWGJ01000019">
    <property type="protein sequence ID" value="CRX38738.1"/>
    <property type="molecule type" value="Genomic_DNA"/>
</dbReference>
<evidence type="ECO:0000259" key="2">
    <source>
        <dbReference type="SMART" id="SM00852"/>
    </source>
</evidence>
<dbReference type="Pfam" id="PF00994">
    <property type="entry name" value="MoCF_biosynth"/>
    <property type="match status" value="1"/>
</dbReference>
<accession>A0A0H5DRC9</accession>
<dbReference type="SUPFAM" id="SSF53218">
    <property type="entry name" value="Molybdenum cofactor biosynthesis proteins"/>
    <property type="match status" value="1"/>
</dbReference>
<dbReference type="InterPro" id="IPR050101">
    <property type="entry name" value="CinA"/>
</dbReference>
<keyword evidence="4" id="KW-1185">Reference proteome</keyword>
<dbReference type="Pfam" id="PF02464">
    <property type="entry name" value="CinA"/>
    <property type="match status" value="1"/>
</dbReference>
<proteinExistence type="inferred from homology"/>
<dbReference type="HAMAP" id="MF_00226_B">
    <property type="entry name" value="CinA_B"/>
    <property type="match status" value="1"/>
</dbReference>
<dbReference type="PANTHER" id="PTHR13939">
    <property type="entry name" value="NICOTINAMIDE-NUCLEOTIDE AMIDOHYDROLASE PNCC"/>
    <property type="match status" value="1"/>
</dbReference>
<evidence type="ECO:0000313" key="4">
    <source>
        <dbReference type="Proteomes" id="UP000220251"/>
    </source>
</evidence>
<dbReference type="InterPro" id="IPR001453">
    <property type="entry name" value="MoaB/Mog_dom"/>
</dbReference>
<evidence type="ECO:0000313" key="3">
    <source>
        <dbReference type="EMBL" id="CRX38738.1"/>
    </source>
</evidence>
<dbReference type="InterPro" id="IPR036653">
    <property type="entry name" value="CinA-like_C"/>
</dbReference>
<dbReference type="NCBIfam" id="TIGR00199">
    <property type="entry name" value="PncC_domain"/>
    <property type="match status" value="1"/>
</dbReference>
<dbReference type="CDD" id="cd00885">
    <property type="entry name" value="cinA"/>
    <property type="match status" value="1"/>
</dbReference>
<dbReference type="SMART" id="SM00852">
    <property type="entry name" value="MoCF_biosynth"/>
    <property type="match status" value="1"/>
</dbReference>
<dbReference type="InterPro" id="IPR008136">
    <property type="entry name" value="CinA_C"/>
</dbReference>
<dbReference type="InterPro" id="IPR036425">
    <property type="entry name" value="MoaB/Mog-like_dom_sf"/>
</dbReference>
<dbReference type="Gene3D" id="3.90.950.20">
    <property type="entry name" value="CinA-like"/>
    <property type="match status" value="1"/>
</dbReference>
<protein>
    <recommendedName>
        <fullName evidence="1">CinA-like protein</fullName>
    </recommendedName>
</protein>
<dbReference type="Proteomes" id="UP000220251">
    <property type="component" value="Unassembled WGS sequence"/>
</dbReference>
<dbReference type="OrthoDB" id="9801454at2"/>